<dbReference type="SUPFAM" id="SSF53335">
    <property type="entry name" value="S-adenosyl-L-methionine-dependent methyltransferases"/>
    <property type="match status" value="1"/>
</dbReference>
<gene>
    <name evidence="6" type="ORF">AWB91_05685</name>
</gene>
<dbReference type="InterPro" id="IPR001077">
    <property type="entry name" value="COMT_C"/>
</dbReference>
<dbReference type="RefSeq" id="WP_085096007.1">
    <property type="nucleotide sequence ID" value="NZ_LQPK01000002.1"/>
</dbReference>
<keyword evidence="2" id="KW-0808">Transferase</keyword>
<dbReference type="PIRSF" id="PIRSF005739">
    <property type="entry name" value="O-mtase"/>
    <property type="match status" value="1"/>
</dbReference>
<keyword evidence="1" id="KW-0489">Methyltransferase</keyword>
<dbReference type="InterPro" id="IPR016461">
    <property type="entry name" value="COMT-like"/>
</dbReference>
<accession>A0ABX3VU85</accession>
<sequence length="347" mass="37924">MTTGEEASPLPTDAREQMYDLIFGYQVTQIIRAFADLSLADHLADGPLTAAQVAAREASAPDATFRLMRAGAALGLLTVDPGHRFHTTALLDTLRTDAPVSLRSVALGMTNRACWLPWCEFTETVRRGQTQAGRMLGTGFFSYLRRHPAQSREFTAAMEAVTSLWSLDVARVIDTRDVQLAVDVGGANGALLRELQKANPRLRGIVFDRPDVAGEVAAAVASGEFAHRTEVVGGDFFVRVPAADLYLLKFVLHDWSDERCVEILTRCREAMAPDGRVAIIEFLVSARLDGWGHPSMVALMDLSMLAVAEGKERSLEDYDTLLWKAGLRRIAVRRLSSPQSVIEAVAG</sequence>
<dbReference type="InterPro" id="IPR036388">
    <property type="entry name" value="WH-like_DNA-bd_sf"/>
</dbReference>
<evidence type="ECO:0000256" key="1">
    <source>
        <dbReference type="ARBA" id="ARBA00022603"/>
    </source>
</evidence>
<dbReference type="PROSITE" id="PS51683">
    <property type="entry name" value="SAM_OMT_II"/>
    <property type="match status" value="1"/>
</dbReference>
<reference evidence="6 7" key="1">
    <citation type="journal article" date="2015" name="Emerg. Microbes Infect.">
        <title>Characterization of 17 strains belonging to the Mycobacterium simiae complex and description of Mycobacterium paraense sp. nov.</title>
        <authorList>
            <person name="Fusco da Costa A.R."/>
            <person name="Fedrizzi T."/>
            <person name="Lopes M.L."/>
            <person name="Pecorari M."/>
            <person name="Oliveira da Costa W.L."/>
            <person name="Giacobazzi E."/>
            <person name="da Costa Bahia J.R."/>
            <person name="De Sanctis V."/>
            <person name="Batista Lima K.V."/>
            <person name="Bertorelli R."/>
            <person name="Grottola A."/>
            <person name="Fabio A."/>
            <person name="Mariottini A."/>
            <person name="Ferretti P."/>
            <person name="Di Leva F."/>
            <person name="Fregni Serpini G."/>
            <person name="Tagliazucchi S."/>
            <person name="Rumpianesi F."/>
            <person name="Jousson O."/>
            <person name="Segata N."/>
            <person name="Tortoli E."/>
        </authorList>
    </citation>
    <scope>NUCLEOTIDE SEQUENCE [LARGE SCALE GENOMIC DNA]</scope>
    <source>
        <strain evidence="6 7">FI-07156</strain>
    </source>
</reference>
<comment type="caution">
    <text evidence="6">The sequence shown here is derived from an EMBL/GenBank/DDBJ whole genome shotgun (WGS) entry which is preliminary data.</text>
</comment>
<dbReference type="InterPro" id="IPR036390">
    <property type="entry name" value="WH_DNA-bd_sf"/>
</dbReference>
<evidence type="ECO:0008006" key="8">
    <source>
        <dbReference type="Google" id="ProtNLM"/>
    </source>
</evidence>
<keyword evidence="3" id="KW-0949">S-adenosyl-L-methionine</keyword>
<dbReference type="InterPro" id="IPR012967">
    <property type="entry name" value="COMT_dimerisation"/>
</dbReference>
<dbReference type="Gene3D" id="1.10.10.10">
    <property type="entry name" value="Winged helix-like DNA-binding domain superfamily/Winged helix DNA-binding domain"/>
    <property type="match status" value="1"/>
</dbReference>
<evidence type="ECO:0000313" key="6">
    <source>
        <dbReference type="EMBL" id="ORW33665.1"/>
    </source>
</evidence>
<organism evidence="6 7">
    <name type="scientific">Mycobacterium paraense</name>
    <dbReference type="NCBI Taxonomy" id="767916"/>
    <lineage>
        <taxon>Bacteria</taxon>
        <taxon>Bacillati</taxon>
        <taxon>Actinomycetota</taxon>
        <taxon>Actinomycetes</taxon>
        <taxon>Mycobacteriales</taxon>
        <taxon>Mycobacteriaceae</taxon>
        <taxon>Mycobacterium</taxon>
        <taxon>Mycobacterium simiae complex</taxon>
    </lineage>
</organism>
<dbReference type="SUPFAM" id="SSF46785">
    <property type="entry name" value="Winged helix' DNA-binding domain"/>
    <property type="match status" value="1"/>
</dbReference>
<dbReference type="CDD" id="cd02440">
    <property type="entry name" value="AdoMet_MTases"/>
    <property type="match status" value="1"/>
</dbReference>
<proteinExistence type="predicted"/>
<evidence type="ECO:0000256" key="2">
    <source>
        <dbReference type="ARBA" id="ARBA00022679"/>
    </source>
</evidence>
<dbReference type="Pfam" id="PF08100">
    <property type="entry name" value="Dimerisation"/>
    <property type="match status" value="1"/>
</dbReference>
<feature type="domain" description="O-methyltransferase dimerisation" evidence="5">
    <location>
        <begin position="20"/>
        <end position="90"/>
    </location>
</feature>
<dbReference type="PANTHER" id="PTHR43712:SF2">
    <property type="entry name" value="O-METHYLTRANSFERASE CICE"/>
    <property type="match status" value="1"/>
</dbReference>
<dbReference type="InterPro" id="IPR029063">
    <property type="entry name" value="SAM-dependent_MTases_sf"/>
</dbReference>
<keyword evidence="7" id="KW-1185">Reference proteome</keyword>
<dbReference type="EMBL" id="LQPK01000002">
    <property type="protein sequence ID" value="ORW33665.1"/>
    <property type="molecule type" value="Genomic_DNA"/>
</dbReference>
<evidence type="ECO:0000256" key="3">
    <source>
        <dbReference type="ARBA" id="ARBA00022691"/>
    </source>
</evidence>
<name>A0ABX3VU85_9MYCO</name>
<dbReference type="Pfam" id="PF00891">
    <property type="entry name" value="Methyltransf_2"/>
    <property type="match status" value="1"/>
</dbReference>
<evidence type="ECO:0000313" key="7">
    <source>
        <dbReference type="Proteomes" id="UP000193801"/>
    </source>
</evidence>
<dbReference type="Gene3D" id="3.40.50.150">
    <property type="entry name" value="Vaccinia Virus protein VP39"/>
    <property type="match status" value="1"/>
</dbReference>
<dbReference type="Proteomes" id="UP000193801">
    <property type="component" value="Unassembled WGS sequence"/>
</dbReference>
<protein>
    <recommendedName>
        <fullName evidence="8">O-methyltransferase</fullName>
    </recommendedName>
</protein>
<feature type="domain" description="O-methyltransferase C-terminal" evidence="4">
    <location>
        <begin position="118"/>
        <end position="327"/>
    </location>
</feature>
<evidence type="ECO:0000259" key="5">
    <source>
        <dbReference type="Pfam" id="PF08100"/>
    </source>
</evidence>
<dbReference type="PANTHER" id="PTHR43712">
    <property type="entry name" value="PUTATIVE (AFU_ORTHOLOGUE AFUA_4G14580)-RELATED"/>
    <property type="match status" value="1"/>
</dbReference>
<evidence type="ECO:0000259" key="4">
    <source>
        <dbReference type="Pfam" id="PF00891"/>
    </source>
</evidence>